<dbReference type="Proteomes" id="UP001162640">
    <property type="component" value="Unassembled WGS sequence"/>
</dbReference>
<accession>A0A9W7B5T5</accession>
<dbReference type="EMBL" id="BLQM01000277">
    <property type="protein sequence ID" value="GMH80140.1"/>
    <property type="molecule type" value="Genomic_DNA"/>
</dbReference>
<proteinExistence type="predicted"/>
<sequence>MTIPDSLQKLGGNVFYGCSVLIPSNLIVNDSNTVVTHLRFHPQLLSATPPAPHTDQFMSTDDFKRQLRQFITVGDLFDKMRQVSKQWQRVAASGRGGRRGAH</sequence>
<dbReference type="AlphaFoldDB" id="A0A9W7B5T5"/>
<comment type="caution">
    <text evidence="1">The sequence shown here is derived from an EMBL/GenBank/DDBJ whole genome shotgun (WGS) entry which is preliminary data.</text>
</comment>
<reference evidence="2" key="1">
    <citation type="journal article" date="2023" name="Commun. Biol.">
        <title>Genome analysis of Parmales, the sister group of diatoms, reveals the evolutionary specialization of diatoms from phago-mixotrophs to photoautotrophs.</title>
        <authorList>
            <person name="Ban H."/>
            <person name="Sato S."/>
            <person name="Yoshikawa S."/>
            <person name="Yamada K."/>
            <person name="Nakamura Y."/>
            <person name="Ichinomiya M."/>
            <person name="Sato N."/>
            <person name="Blanc-Mathieu R."/>
            <person name="Endo H."/>
            <person name="Kuwata A."/>
            <person name="Ogata H."/>
        </authorList>
    </citation>
    <scope>NUCLEOTIDE SEQUENCE [LARGE SCALE GENOMIC DNA]</scope>
</reference>
<evidence type="ECO:0000313" key="1">
    <source>
        <dbReference type="EMBL" id="GMH80140.1"/>
    </source>
</evidence>
<protein>
    <submittedName>
        <fullName evidence="1">Uncharacterized protein</fullName>
    </submittedName>
</protein>
<name>A0A9W7B5T5_9STRA</name>
<organism evidence="1 2">
    <name type="scientific">Triparma laevis f. inornata</name>
    <dbReference type="NCBI Taxonomy" id="1714386"/>
    <lineage>
        <taxon>Eukaryota</taxon>
        <taxon>Sar</taxon>
        <taxon>Stramenopiles</taxon>
        <taxon>Ochrophyta</taxon>
        <taxon>Bolidophyceae</taxon>
        <taxon>Parmales</taxon>
        <taxon>Triparmaceae</taxon>
        <taxon>Triparma</taxon>
    </lineage>
</organism>
<evidence type="ECO:0000313" key="2">
    <source>
        <dbReference type="Proteomes" id="UP001162640"/>
    </source>
</evidence>
<gene>
    <name evidence="1" type="ORF">TL16_g08419</name>
</gene>